<gene>
    <name evidence="1" type="ORF">KGMB02408_28690</name>
</gene>
<name>A0A401LWQ0_9BACE</name>
<comment type="caution">
    <text evidence="1">The sequence shown here is derived from an EMBL/GenBank/DDBJ whole genome shotgun (WGS) entry which is preliminary data.</text>
</comment>
<proteinExistence type="predicted"/>
<reference evidence="1 2" key="1">
    <citation type="submission" date="2018-10" db="EMBL/GenBank/DDBJ databases">
        <title>Draft Genome Sequence of Bacteroides sp. KCTC 15687.</title>
        <authorList>
            <person name="Yu S.Y."/>
            <person name="Kim J.S."/>
            <person name="Oh B.S."/>
            <person name="Park S.H."/>
            <person name="Kang S.W."/>
            <person name="Park J.E."/>
            <person name="Choi S.H."/>
            <person name="Han K.I."/>
            <person name="Lee K.C."/>
            <person name="Eom M.K."/>
            <person name="Suh M.K."/>
            <person name="Lee D.H."/>
            <person name="Yoon H."/>
            <person name="Kim B."/>
            <person name="Yang S.J."/>
            <person name="Lee J.S."/>
            <person name="Lee J.H."/>
        </authorList>
    </citation>
    <scope>NUCLEOTIDE SEQUENCE [LARGE SCALE GENOMIC DNA]</scope>
    <source>
        <strain evidence="1 2">KCTC 15687</strain>
    </source>
</reference>
<organism evidence="1 2">
    <name type="scientific">Bacteroides faecalis</name>
    <dbReference type="NCBI Taxonomy" id="2447885"/>
    <lineage>
        <taxon>Bacteria</taxon>
        <taxon>Pseudomonadati</taxon>
        <taxon>Bacteroidota</taxon>
        <taxon>Bacteroidia</taxon>
        <taxon>Bacteroidales</taxon>
        <taxon>Bacteroidaceae</taxon>
        <taxon>Bacteroides</taxon>
    </lineage>
</organism>
<sequence>MNAMEFMNNEYFSWDVTYFLNGWLFNRIPLLKKVKWREVLSCRGIYGHLSDKNNPEMSDGLFTFPIADIRSTGKTPYIEAGAGIENIFKVLCLDYVWRLTYRDSPNIDKSGLRISLHITF</sequence>
<dbReference type="EMBL" id="BHWB01000008">
    <property type="protein sequence ID" value="GCB35924.1"/>
    <property type="molecule type" value="Genomic_DNA"/>
</dbReference>
<accession>A0A401LWQ0</accession>
<dbReference type="Proteomes" id="UP000288079">
    <property type="component" value="Unassembled WGS sequence"/>
</dbReference>
<evidence type="ECO:0000313" key="2">
    <source>
        <dbReference type="Proteomes" id="UP000288079"/>
    </source>
</evidence>
<protein>
    <submittedName>
        <fullName evidence="1">Uncharacterized protein</fullName>
    </submittedName>
</protein>
<dbReference type="AlphaFoldDB" id="A0A401LWQ0"/>
<evidence type="ECO:0000313" key="1">
    <source>
        <dbReference type="EMBL" id="GCB35924.1"/>
    </source>
</evidence>
<keyword evidence="2" id="KW-1185">Reference proteome</keyword>